<comment type="caution">
    <text evidence="2">The sequence shown here is derived from an EMBL/GenBank/DDBJ whole genome shotgun (WGS) entry which is preliminary data.</text>
</comment>
<dbReference type="Gene3D" id="2.60.40.3900">
    <property type="match status" value="1"/>
</dbReference>
<dbReference type="InterPro" id="IPR032318">
    <property type="entry name" value="DUF4848"/>
</dbReference>
<accession>A0A9D2BRN5</accession>
<evidence type="ECO:0000313" key="3">
    <source>
        <dbReference type="Proteomes" id="UP000823847"/>
    </source>
</evidence>
<protein>
    <submittedName>
        <fullName evidence="2">DUF4848 domain-containing protein</fullName>
    </submittedName>
</protein>
<keyword evidence="1" id="KW-0732">Signal</keyword>
<evidence type="ECO:0000313" key="2">
    <source>
        <dbReference type="EMBL" id="HIX87133.1"/>
    </source>
</evidence>
<proteinExistence type="predicted"/>
<dbReference type="PROSITE" id="PS51257">
    <property type="entry name" value="PROKAR_LIPOPROTEIN"/>
    <property type="match status" value="1"/>
</dbReference>
<dbReference type="Pfam" id="PF16140">
    <property type="entry name" value="DUF4848"/>
    <property type="match status" value="1"/>
</dbReference>
<dbReference type="Proteomes" id="UP000823847">
    <property type="component" value="Unassembled WGS sequence"/>
</dbReference>
<sequence length="355" mass="40554">MKQTTVLLASACALMMMSCDNEAELANMPEASVLQTKSFIAMDSDYQIVDYAGKKCVQFKNDSTYNAIMWKMGDMSDDEIGNLFYGMGFTSQWQLMQEADQEQELIVDNYEKDPIQPWPSKQIKEFKQKYSDIFMFEPYDSTDFIAHYKLKNSFYSPFVNRDGVFLIGDSVVYAPVYESLEAYFGPGISMYGENMSTSEATSTNKAEVKYTKEDGTYVKVRAQPSEDGTMWIGPDEAKKEYKRVKCELLSQRKKLMWKRHHANVHFRYQLIGSGDGFGTSNAQNTAFISNNNQVLLSIIDPFGKKDYNLGVYGKNNLITGKGIEWSLTGRMEIWSNEIPESRKGTSKVEFITRKN</sequence>
<dbReference type="AlphaFoldDB" id="A0A9D2BRN5"/>
<name>A0A9D2BRN5_9BACT</name>
<feature type="signal peptide" evidence="1">
    <location>
        <begin position="1"/>
        <end position="23"/>
    </location>
</feature>
<dbReference type="CDD" id="cd14446">
    <property type="entry name" value="bt3222_like"/>
    <property type="match status" value="1"/>
</dbReference>
<organism evidence="2 3">
    <name type="scientific">Candidatus Parabacteroides intestinigallinarum</name>
    <dbReference type="NCBI Taxonomy" id="2838722"/>
    <lineage>
        <taxon>Bacteria</taxon>
        <taxon>Pseudomonadati</taxon>
        <taxon>Bacteroidota</taxon>
        <taxon>Bacteroidia</taxon>
        <taxon>Bacteroidales</taxon>
        <taxon>Tannerellaceae</taxon>
        <taxon>Parabacteroides</taxon>
    </lineage>
</organism>
<reference evidence="2" key="2">
    <citation type="submission" date="2021-04" db="EMBL/GenBank/DDBJ databases">
        <authorList>
            <person name="Gilroy R."/>
        </authorList>
    </citation>
    <scope>NUCLEOTIDE SEQUENCE</scope>
    <source>
        <strain evidence="2">ChiHecec2B26-12326</strain>
    </source>
</reference>
<dbReference type="EMBL" id="DXEN01000080">
    <property type="protein sequence ID" value="HIX87133.1"/>
    <property type="molecule type" value="Genomic_DNA"/>
</dbReference>
<reference evidence="2" key="1">
    <citation type="journal article" date="2021" name="PeerJ">
        <title>Extensive microbial diversity within the chicken gut microbiome revealed by metagenomics and culture.</title>
        <authorList>
            <person name="Gilroy R."/>
            <person name="Ravi A."/>
            <person name="Getino M."/>
            <person name="Pursley I."/>
            <person name="Horton D.L."/>
            <person name="Alikhan N.F."/>
            <person name="Baker D."/>
            <person name="Gharbi K."/>
            <person name="Hall N."/>
            <person name="Watson M."/>
            <person name="Adriaenssens E.M."/>
            <person name="Foster-Nyarko E."/>
            <person name="Jarju S."/>
            <person name="Secka A."/>
            <person name="Antonio M."/>
            <person name="Oren A."/>
            <person name="Chaudhuri R.R."/>
            <person name="La Ragione R."/>
            <person name="Hildebrand F."/>
            <person name="Pallen M.J."/>
        </authorList>
    </citation>
    <scope>NUCLEOTIDE SEQUENCE</scope>
    <source>
        <strain evidence="2">ChiHecec2B26-12326</strain>
    </source>
</reference>
<gene>
    <name evidence="2" type="ORF">H9848_11095</name>
</gene>
<feature type="chain" id="PRO_5038909494" evidence="1">
    <location>
        <begin position="24"/>
        <end position="355"/>
    </location>
</feature>
<evidence type="ECO:0000256" key="1">
    <source>
        <dbReference type="SAM" id="SignalP"/>
    </source>
</evidence>